<accession>A0AAW1EW30</accession>
<keyword evidence="3" id="KW-1185">Reference proteome</keyword>
<dbReference type="AlphaFoldDB" id="A0AAW1EW30"/>
<reference evidence="2 3" key="1">
    <citation type="journal article" date="2024" name="Genome Biol. Evol.">
        <title>Chromosome-level genome assembly of the viviparous eelpout Zoarces viviparus.</title>
        <authorList>
            <person name="Fuhrmann N."/>
            <person name="Brasseur M.V."/>
            <person name="Bakowski C.E."/>
            <person name="Podsiadlowski L."/>
            <person name="Prost S."/>
            <person name="Krehenwinkel H."/>
            <person name="Mayer C."/>
        </authorList>
    </citation>
    <scope>NUCLEOTIDE SEQUENCE [LARGE SCALE GENOMIC DNA]</scope>
    <source>
        <strain evidence="2">NO-MEL_2022_Ind0_liver</strain>
    </source>
</reference>
<feature type="compositionally biased region" description="Basic and acidic residues" evidence="1">
    <location>
        <begin position="18"/>
        <end position="43"/>
    </location>
</feature>
<evidence type="ECO:0000313" key="2">
    <source>
        <dbReference type="EMBL" id="KAK9526527.1"/>
    </source>
</evidence>
<feature type="region of interest" description="Disordered" evidence="1">
    <location>
        <begin position="1"/>
        <end position="57"/>
    </location>
</feature>
<comment type="caution">
    <text evidence="2">The sequence shown here is derived from an EMBL/GenBank/DDBJ whole genome shotgun (WGS) entry which is preliminary data.</text>
</comment>
<name>A0AAW1EW30_ZOAVI</name>
<dbReference type="EMBL" id="JBCEZU010000123">
    <property type="protein sequence ID" value="KAK9526527.1"/>
    <property type="molecule type" value="Genomic_DNA"/>
</dbReference>
<dbReference type="Proteomes" id="UP001488805">
    <property type="component" value="Unassembled WGS sequence"/>
</dbReference>
<organism evidence="2 3">
    <name type="scientific">Zoarces viviparus</name>
    <name type="common">Viviparous eelpout</name>
    <name type="synonym">Blennius viviparus</name>
    <dbReference type="NCBI Taxonomy" id="48416"/>
    <lineage>
        <taxon>Eukaryota</taxon>
        <taxon>Metazoa</taxon>
        <taxon>Chordata</taxon>
        <taxon>Craniata</taxon>
        <taxon>Vertebrata</taxon>
        <taxon>Euteleostomi</taxon>
        <taxon>Actinopterygii</taxon>
        <taxon>Neopterygii</taxon>
        <taxon>Teleostei</taxon>
        <taxon>Neoteleostei</taxon>
        <taxon>Acanthomorphata</taxon>
        <taxon>Eupercaria</taxon>
        <taxon>Perciformes</taxon>
        <taxon>Cottioidei</taxon>
        <taxon>Zoarcales</taxon>
        <taxon>Zoarcidae</taxon>
        <taxon>Zoarcinae</taxon>
        <taxon>Zoarces</taxon>
    </lineage>
</organism>
<evidence type="ECO:0000256" key="1">
    <source>
        <dbReference type="SAM" id="MobiDB-lite"/>
    </source>
</evidence>
<proteinExistence type="predicted"/>
<protein>
    <submittedName>
        <fullName evidence="2">Uncharacterized protein</fullName>
    </submittedName>
</protein>
<evidence type="ECO:0000313" key="3">
    <source>
        <dbReference type="Proteomes" id="UP001488805"/>
    </source>
</evidence>
<sequence length="114" mass="12947">MRHKASCRAPTGGPGYPRQEDRGTPDRRTPDRRTEGPRQEDRGPPTGGLGTPDRRRRCSSVIKAKYANDTTLNAAMECWFHTTGMRIDDVSRRLKNVKRGTFAVRSETYQHFSV</sequence>
<gene>
    <name evidence="2" type="ORF">VZT92_015223</name>
</gene>